<dbReference type="EMBL" id="FMIA01000002">
    <property type="protein sequence ID" value="SCL50215.1"/>
    <property type="molecule type" value="Genomic_DNA"/>
</dbReference>
<feature type="transmembrane region" description="Helical" evidence="2">
    <location>
        <begin position="190"/>
        <end position="209"/>
    </location>
</feature>
<feature type="region of interest" description="Disordered" evidence="1">
    <location>
        <begin position="260"/>
        <end position="281"/>
    </location>
</feature>
<feature type="transmembrane region" description="Helical" evidence="2">
    <location>
        <begin position="160"/>
        <end position="178"/>
    </location>
</feature>
<dbReference type="RefSeq" id="WP_229688120.1">
    <property type="nucleotide sequence ID" value="NZ_BMMJ01000001.1"/>
</dbReference>
<proteinExistence type="predicted"/>
<evidence type="ECO:0000313" key="4">
    <source>
        <dbReference type="Proteomes" id="UP000198937"/>
    </source>
</evidence>
<keyword evidence="4" id="KW-1185">Reference proteome</keyword>
<organism evidence="3 4">
    <name type="scientific">Micromonospora yangpuensis</name>
    <dbReference type="NCBI Taxonomy" id="683228"/>
    <lineage>
        <taxon>Bacteria</taxon>
        <taxon>Bacillati</taxon>
        <taxon>Actinomycetota</taxon>
        <taxon>Actinomycetes</taxon>
        <taxon>Micromonosporales</taxon>
        <taxon>Micromonosporaceae</taxon>
        <taxon>Micromonospora</taxon>
    </lineage>
</organism>
<keyword evidence="2" id="KW-1133">Transmembrane helix</keyword>
<feature type="compositionally biased region" description="Polar residues" evidence="1">
    <location>
        <begin position="269"/>
        <end position="281"/>
    </location>
</feature>
<sequence length="281" mass="32074">MVLVVEASQQEQVLLLNHRIRQTEHALKVARRRRQWSNWSLVFGPILLLVIYAVFWIPSWSDDLKRIVLIPAALLAVSFAGAAFYLKSYPGGPAEKSAAGNVHRPSEGDLELEIARLRDERKLVVARVDGDLKVRRVAYKEDAYSDIDKLRLESNRYRRVNNTFQGFLIIGSLGATGIAGISDRMTWDRWTILGVTFLVGVASGFMGYFKYKERSFYLQQTADAIEAEWEAVEVGVGRYKRIASESEQLAEFVEEVHRLKSEQKKRQQNLEQPPESRNSSE</sequence>
<evidence type="ECO:0008006" key="5">
    <source>
        <dbReference type="Google" id="ProtNLM"/>
    </source>
</evidence>
<evidence type="ECO:0000313" key="3">
    <source>
        <dbReference type="EMBL" id="SCL50215.1"/>
    </source>
</evidence>
<gene>
    <name evidence="3" type="ORF">GA0070617_1414</name>
</gene>
<evidence type="ECO:0000256" key="2">
    <source>
        <dbReference type="SAM" id="Phobius"/>
    </source>
</evidence>
<feature type="transmembrane region" description="Helical" evidence="2">
    <location>
        <begin position="36"/>
        <end position="55"/>
    </location>
</feature>
<protein>
    <recommendedName>
        <fullName evidence="5">SMODS and SLOG-associating 2TM effector domain-containing protein</fullName>
    </recommendedName>
</protein>
<accession>A0A1C6U7Y8</accession>
<name>A0A1C6U7Y8_9ACTN</name>
<dbReference type="AlphaFoldDB" id="A0A1C6U7Y8"/>
<keyword evidence="2" id="KW-0812">Transmembrane</keyword>
<dbReference type="NCBIfam" id="NF033634">
    <property type="entry name" value="SLATT_1"/>
    <property type="match status" value="1"/>
</dbReference>
<keyword evidence="2" id="KW-0472">Membrane</keyword>
<evidence type="ECO:0000256" key="1">
    <source>
        <dbReference type="SAM" id="MobiDB-lite"/>
    </source>
</evidence>
<feature type="transmembrane region" description="Helical" evidence="2">
    <location>
        <begin position="67"/>
        <end position="86"/>
    </location>
</feature>
<reference evidence="3 4" key="1">
    <citation type="submission" date="2016-06" db="EMBL/GenBank/DDBJ databases">
        <authorList>
            <person name="Kjaerup R.B."/>
            <person name="Dalgaard T.S."/>
            <person name="Juul-Madsen H.R."/>
        </authorList>
    </citation>
    <scope>NUCLEOTIDE SEQUENCE [LARGE SCALE GENOMIC DNA]</scope>
    <source>
        <strain evidence="3 4">DSM 45577</strain>
    </source>
</reference>
<dbReference type="Proteomes" id="UP000198937">
    <property type="component" value="Unassembled WGS sequence"/>
</dbReference>